<proteinExistence type="predicted"/>
<keyword evidence="1 2" id="KW-0812">Transmembrane</keyword>
<reference evidence="2 4" key="1">
    <citation type="journal article" date="2011" name="Nature">
        <title>The Medicago genome provides insight into the evolution of rhizobial symbioses.</title>
        <authorList>
            <person name="Young N.D."/>
            <person name="Debelle F."/>
            <person name="Oldroyd G.E."/>
            <person name="Geurts R."/>
            <person name="Cannon S.B."/>
            <person name="Udvardi M.K."/>
            <person name="Benedito V.A."/>
            <person name="Mayer K.F."/>
            <person name="Gouzy J."/>
            <person name="Schoof H."/>
            <person name="Van de Peer Y."/>
            <person name="Proost S."/>
            <person name="Cook D.R."/>
            <person name="Meyers B.C."/>
            <person name="Spannagl M."/>
            <person name="Cheung F."/>
            <person name="De Mita S."/>
            <person name="Krishnakumar V."/>
            <person name="Gundlach H."/>
            <person name="Zhou S."/>
            <person name="Mudge J."/>
            <person name="Bharti A.K."/>
            <person name="Murray J.D."/>
            <person name="Naoumkina M.A."/>
            <person name="Rosen B."/>
            <person name="Silverstein K.A."/>
            <person name="Tang H."/>
            <person name="Rombauts S."/>
            <person name="Zhao P.X."/>
            <person name="Zhou P."/>
            <person name="Barbe V."/>
            <person name="Bardou P."/>
            <person name="Bechner M."/>
            <person name="Bellec A."/>
            <person name="Berger A."/>
            <person name="Berges H."/>
            <person name="Bidwell S."/>
            <person name="Bisseling T."/>
            <person name="Choisne N."/>
            <person name="Couloux A."/>
            <person name="Denny R."/>
            <person name="Deshpande S."/>
            <person name="Dai X."/>
            <person name="Doyle J.J."/>
            <person name="Dudez A.M."/>
            <person name="Farmer A.D."/>
            <person name="Fouteau S."/>
            <person name="Franken C."/>
            <person name="Gibelin C."/>
            <person name="Gish J."/>
            <person name="Goldstein S."/>
            <person name="Gonzalez A.J."/>
            <person name="Green P.J."/>
            <person name="Hallab A."/>
            <person name="Hartog M."/>
            <person name="Hua A."/>
            <person name="Humphray S.J."/>
            <person name="Jeong D.H."/>
            <person name="Jing Y."/>
            <person name="Jocker A."/>
            <person name="Kenton S.M."/>
            <person name="Kim D.J."/>
            <person name="Klee K."/>
            <person name="Lai H."/>
            <person name="Lang C."/>
            <person name="Lin S."/>
            <person name="Macmil S.L."/>
            <person name="Magdelenat G."/>
            <person name="Matthews L."/>
            <person name="McCorrison J."/>
            <person name="Monaghan E.L."/>
            <person name="Mun J.H."/>
            <person name="Najar F.Z."/>
            <person name="Nicholson C."/>
            <person name="Noirot C."/>
            <person name="O'Bleness M."/>
            <person name="Paule C.R."/>
            <person name="Poulain J."/>
            <person name="Prion F."/>
            <person name="Qin B."/>
            <person name="Qu C."/>
            <person name="Retzel E.F."/>
            <person name="Riddle C."/>
            <person name="Sallet E."/>
            <person name="Samain S."/>
            <person name="Samson N."/>
            <person name="Sanders I."/>
            <person name="Saurat O."/>
            <person name="Scarpelli C."/>
            <person name="Schiex T."/>
            <person name="Segurens B."/>
            <person name="Severin A.J."/>
            <person name="Sherrier D.J."/>
            <person name="Shi R."/>
            <person name="Sims S."/>
            <person name="Singer S.R."/>
            <person name="Sinharoy S."/>
            <person name="Sterck L."/>
            <person name="Viollet A."/>
            <person name="Wang B.B."/>
            <person name="Wang K."/>
            <person name="Wang M."/>
            <person name="Wang X."/>
            <person name="Warfsmann J."/>
            <person name="Weissenbach J."/>
            <person name="White D.D."/>
            <person name="White J.D."/>
            <person name="Wiley G.B."/>
            <person name="Wincker P."/>
            <person name="Xing Y."/>
            <person name="Yang L."/>
            <person name="Yao Z."/>
            <person name="Ying F."/>
            <person name="Zhai J."/>
            <person name="Zhou L."/>
            <person name="Zuber A."/>
            <person name="Denarie J."/>
            <person name="Dixon R.A."/>
            <person name="May G.D."/>
            <person name="Schwartz D.C."/>
            <person name="Rogers J."/>
            <person name="Quetier F."/>
            <person name="Town C.D."/>
            <person name="Roe B.A."/>
        </authorList>
    </citation>
    <scope>NUCLEOTIDE SEQUENCE [LARGE SCALE GENOMIC DNA]</scope>
    <source>
        <strain evidence="2">A17</strain>
        <strain evidence="3 4">cv. Jemalong A17</strain>
    </source>
</reference>
<keyword evidence="1" id="KW-1133">Transmembrane helix</keyword>
<evidence type="ECO:0000313" key="4">
    <source>
        <dbReference type="Proteomes" id="UP000002051"/>
    </source>
</evidence>
<sequence length="77" mass="8972">MIMVPLLLTILPELCYWTFFITVLPEFYSLGTLPFSLTMFLNSLLLSRTVLRLIEKIMLKFHEKGSMTQVHVLNPNI</sequence>
<dbReference type="Proteomes" id="UP000002051">
    <property type="component" value="Chromosome 6"/>
</dbReference>
<keyword evidence="4" id="KW-1185">Reference proteome</keyword>
<accession>A0A072UBY0</accession>
<dbReference type="AlphaFoldDB" id="A0A072UBY0"/>
<reference evidence="2 4" key="2">
    <citation type="journal article" date="2014" name="BMC Genomics">
        <title>An improved genome release (version Mt4.0) for the model legume Medicago truncatula.</title>
        <authorList>
            <person name="Tang H."/>
            <person name="Krishnakumar V."/>
            <person name="Bidwell S."/>
            <person name="Rosen B."/>
            <person name="Chan A."/>
            <person name="Zhou S."/>
            <person name="Gentzbittel L."/>
            <person name="Childs K.L."/>
            <person name="Yandell M."/>
            <person name="Gundlach H."/>
            <person name="Mayer K.F."/>
            <person name="Schwartz D.C."/>
            <person name="Town C.D."/>
        </authorList>
    </citation>
    <scope>GENOME REANNOTATION</scope>
    <source>
        <strain evidence="2">A17</strain>
        <strain evidence="3 4">cv. Jemalong A17</strain>
    </source>
</reference>
<evidence type="ECO:0000313" key="3">
    <source>
        <dbReference type="EnsemblPlants" id="KEH26523"/>
    </source>
</evidence>
<dbReference type="EnsemblPlants" id="KEH26523">
    <property type="protein sequence ID" value="KEH26523"/>
    <property type="gene ID" value="MTR_6g463790"/>
</dbReference>
<keyword evidence="1" id="KW-0472">Membrane</keyword>
<dbReference type="HOGENOM" id="CLU_2641888_0_0_1"/>
<organism evidence="2 4">
    <name type="scientific">Medicago truncatula</name>
    <name type="common">Barrel medic</name>
    <name type="synonym">Medicago tribuloides</name>
    <dbReference type="NCBI Taxonomy" id="3880"/>
    <lineage>
        <taxon>Eukaryota</taxon>
        <taxon>Viridiplantae</taxon>
        <taxon>Streptophyta</taxon>
        <taxon>Embryophyta</taxon>
        <taxon>Tracheophyta</taxon>
        <taxon>Spermatophyta</taxon>
        <taxon>Magnoliopsida</taxon>
        <taxon>eudicotyledons</taxon>
        <taxon>Gunneridae</taxon>
        <taxon>Pentapetalae</taxon>
        <taxon>rosids</taxon>
        <taxon>fabids</taxon>
        <taxon>Fabales</taxon>
        <taxon>Fabaceae</taxon>
        <taxon>Papilionoideae</taxon>
        <taxon>50 kb inversion clade</taxon>
        <taxon>NPAAA clade</taxon>
        <taxon>Hologalegina</taxon>
        <taxon>IRL clade</taxon>
        <taxon>Trifolieae</taxon>
        <taxon>Medicago</taxon>
    </lineage>
</organism>
<reference evidence="3" key="3">
    <citation type="submission" date="2015-04" db="UniProtKB">
        <authorList>
            <consortium name="EnsemblPlants"/>
        </authorList>
    </citation>
    <scope>IDENTIFICATION</scope>
    <source>
        <strain evidence="3">cv. Jemalong A17</strain>
    </source>
</reference>
<name>A0A072UBY0_MEDTR</name>
<gene>
    <name evidence="2" type="ordered locus">MTR_6g463790</name>
</gene>
<evidence type="ECO:0000313" key="2">
    <source>
        <dbReference type="EMBL" id="KEH26523.1"/>
    </source>
</evidence>
<evidence type="ECO:0000256" key="1">
    <source>
        <dbReference type="SAM" id="Phobius"/>
    </source>
</evidence>
<protein>
    <submittedName>
        <fullName evidence="2">Transmembrane protein, putative</fullName>
    </submittedName>
</protein>
<dbReference type="EMBL" id="CM001222">
    <property type="protein sequence ID" value="KEH26523.1"/>
    <property type="molecule type" value="Genomic_DNA"/>
</dbReference>
<feature type="transmembrane region" description="Helical" evidence="1">
    <location>
        <begin position="31"/>
        <end position="51"/>
    </location>
</feature>